<comment type="caution">
    <text evidence="2">The sequence shown here is derived from an EMBL/GenBank/DDBJ whole genome shotgun (WGS) entry which is preliminary data.</text>
</comment>
<gene>
    <name evidence="2" type="ORF">VN21_04025</name>
</gene>
<keyword evidence="1" id="KW-0472">Membrane</keyword>
<sequence length="159" mass="18234">MNKNFSSKTLNNIVSISISITLILFILIPLLLNYFFKNTLGLVGGNISLFVSTGIYICIIPYLIALITLKKLCALIDNKNPFSKETTYFLKIISLCSFSEFFIFNMVQLFLCNLFDIYLYSINLIPTVLISFISLFIGLFSFVLYKINYEIIKIKKSRS</sequence>
<feature type="transmembrane region" description="Helical" evidence="1">
    <location>
        <begin position="47"/>
        <end position="67"/>
    </location>
</feature>
<accession>A0A0M3DLL4</accession>
<dbReference type="InterPro" id="IPR021354">
    <property type="entry name" value="DUF2975"/>
</dbReference>
<dbReference type="EMBL" id="LBBT01000087">
    <property type="protein sequence ID" value="KKY02287.1"/>
    <property type="molecule type" value="Genomic_DNA"/>
</dbReference>
<dbReference type="PATRIC" id="fig|1629550.3.peg.3504"/>
<dbReference type="Pfam" id="PF11188">
    <property type="entry name" value="DUF2975"/>
    <property type="match status" value="1"/>
</dbReference>
<evidence type="ECO:0000256" key="1">
    <source>
        <dbReference type="SAM" id="Phobius"/>
    </source>
</evidence>
<keyword evidence="3" id="KW-1185">Reference proteome</keyword>
<evidence type="ECO:0008006" key="4">
    <source>
        <dbReference type="Google" id="ProtNLM"/>
    </source>
</evidence>
<dbReference type="AlphaFoldDB" id="A0A0M3DLL4"/>
<keyword evidence="1" id="KW-1133">Transmembrane helix</keyword>
<dbReference type="RefSeq" id="WP_046822158.1">
    <property type="nucleotide sequence ID" value="NZ_LBBT01000087.1"/>
</dbReference>
<feature type="transmembrane region" description="Helical" evidence="1">
    <location>
        <begin position="88"/>
        <end position="111"/>
    </location>
</feature>
<evidence type="ECO:0000313" key="2">
    <source>
        <dbReference type="EMBL" id="KKY02287.1"/>
    </source>
</evidence>
<reference evidence="2 3" key="1">
    <citation type="submission" date="2015-04" db="EMBL/GenBank/DDBJ databases">
        <title>Microcin producing Clostridium sp. JC272T.</title>
        <authorList>
            <person name="Jyothsna T."/>
            <person name="Sasikala C."/>
            <person name="Ramana C."/>
        </authorList>
    </citation>
    <scope>NUCLEOTIDE SEQUENCE [LARGE SCALE GENOMIC DNA]</scope>
    <source>
        <strain evidence="2 3">JC272</strain>
    </source>
</reference>
<organism evidence="2 3">
    <name type="scientific">Paraclostridium benzoelyticum</name>
    <dbReference type="NCBI Taxonomy" id="1629550"/>
    <lineage>
        <taxon>Bacteria</taxon>
        <taxon>Bacillati</taxon>
        <taxon>Bacillota</taxon>
        <taxon>Clostridia</taxon>
        <taxon>Peptostreptococcales</taxon>
        <taxon>Peptostreptococcaceae</taxon>
        <taxon>Paraclostridium</taxon>
    </lineage>
</organism>
<feature type="transmembrane region" description="Helical" evidence="1">
    <location>
        <begin position="12"/>
        <end position="35"/>
    </location>
</feature>
<evidence type="ECO:0000313" key="3">
    <source>
        <dbReference type="Proteomes" id="UP000034407"/>
    </source>
</evidence>
<keyword evidence="1" id="KW-0812">Transmembrane</keyword>
<dbReference type="Proteomes" id="UP000034407">
    <property type="component" value="Unassembled WGS sequence"/>
</dbReference>
<feature type="transmembrane region" description="Helical" evidence="1">
    <location>
        <begin position="117"/>
        <end position="145"/>
    </location>
</feature>
<dbReference type="OrthoDB" id="1751814at2"/>
<proteinExistence type="predicted"/>
<protein>
    <recommendedName>
        <fullName evidence="4">DUF2975 domain-containing protein</fullName>
    </recommendedName>
</protein>
<name>A0A0M3DLL4_9FIRM</name>